<name>A0AAV7L7P5_PLEWA</name>
<accession>A0AAV7L7P5</accession>
<feature type="compositionally biased region" description="Acidic residues" evidence="1">
    <location>
        <begin position="106"/>
        <end position="115"/>
    </location>
</feature>
<evidence type="ECO:0000256" key="1">
    <source>
        <dbReference type="SAM" id="MobiDB-lite"/>
    </source>
</evidence>
<gene>
    <name evidence="2" type="ORF">NDU88_000217</name>
</gene>
<dbReference type="Proteomes" id="UP001066276">
    <property type="component" value="Chromosome 11"/>
</dbReference>
<feature type="region of interest" description="Disordered" evidence="1">
    <location>
        <begin position="61"/>
        <end position="84"/>
    </location>
</feature>
<evidence type="ECO:0000313" key="3">
    <source>
        <dbReference type="Proteomes" id="UP001066276"/>
    </source>
</evidence>
<sequence length="318" mass="33288">MKTNRRRCGSPVGQCACCRGIKATEGGSVNQNGYIYISFLAQKINSCSTGNNAQPLHRSVRAAAPAPDHADSGARSGSELTPGGRSAYLQRIIGVLHPAVRPGGHDEEECGDQGEEEGHILQQDPHGESPPRTGSELFRTAAEVSPNLRPTRINEADAVAPASTAPGTRGIAPSRPFLRFLETCPPGSLPDPLMPALEGARALPSYTGWAGHFSGSCCQSGPVPSGCITSAQVAPPRSHLVTSAGSSTFGNIPKCDTRDLSVRGRLQKGRHLYLAGGVARARRTLKHNNLPKCLFLSFNASCGDHQPSGASLITGSGQ</sequence>
<proteinExistence type="predicted"/>
<dbReference type="EMBL" id="JANPWB010000015">
    <property type="protein sequence ID" value="KAJ1087022.1"/>
    <property type="molecule type" value="Genomic_DNA"/>
</dbReference>
<organism evidence="2 3">
    <name type="scientific">Pleurodeles waltl</name>
    <name type="common">Iberian ribbed newt</name>
    <dbReference type="NCBI Taxonomy" id="8319"/>
    <lineage>
        <taxon>Eukaryota</taxon>
        <taxon>Metazoa</taxon>
        <taxon>Chordata</taxon>
        <taxon>Craniata</taxon>
        <taxon>Vertebrata</taxon>
        <taxon>Euteleostomi</taxon>
        <taxon>Amphibia</taxon>
        <taxon>Batrachia</taxon>
        <taxon>Caudata</taxon>
        <taxon>Salamandroidea</taxon>
        <taxon>Salamandridae</taxon>
        <taxon>Pleurodelinae</taxon>
        <taxon>Pleurodeles</taxon>
    </lineage>
</organism>
<evidence type="ECO:0000313" key="2">
    <source>
        <dbReference type="EMBL" id="KAJ1087022.1"/>
    </source>
</evidence>
<comment type="caution">
    <text evidence="2">The sequence shown here is derived from an EMBL/GenBank/DDBJ whole genome shotgun (WGS) entry which is preliminary data.</text>
</comment>
<keyword evidence="3" id="KW-1185">Reference proteome</keyword>
<feature type="region of interest" description="Disordered" evidence="1">
    <location>
        <begin position="99"/>
        <end position="134"/>
    </location>
</feature>
<reference evidence="2" key="1">
    <citation type="journal article" date="2022" name="bioRxiv">
        <title>Sequencing and chromosome-scale assembly of the giantPleurodeles waltlgenome.</title>
        <authorList>
            <person name="Brown T."/>
            <person name="Elewa A."/>
            <person name="Iarovenko S."/>
            <person name="Subramanian E."/>
            <person name="Araus A.J."/>
            <person name="Petzold A."/>
            <person name="Susuki M."/>
            <person name="Suzuki K.-i.T."/>
            <person name="Hayashi T."/>
            <person name="Toyoda A."/>
            <person name="Oliveira C."/>
            <person name="Osipova E."/>
            <person name="Leigh N.D."/>
            <person name="Simon A."/>
            <person name="Yun M.H."/>
        </authorList>
    </citation>
    <scope>NUCLEOTIDE SEQUENCE</scope>
    <source>
        <strain evidence="2">20211129_DDA</strain>
        <tissue evidence="2">Liver</tissue>
    </source>
</reference>
<dbReference type="AlphaFoldDB" id="A0AAV7L7P5"/>
<protein>
    <submittedName>
        <fullName evidence="2">Uncharacterized protein</fullName>
    </submittedName>
</protein>